<keyword evidence="5 10" id="KW-1133">Transmembrane helix</keyword>
<name>A0A4R2NH55_9BURK</name>
<evidence type="ECO:0000256" key="7">
    <source>
        <dbReference type="ARBA" id="ARBA00029447"/>
    </source>
</evidence>
<dbReference type="AlphaFoldDB" id="A0A4R2NH55"/>
<dbReference type="InterPro" id="IPR004090">
    <property type="entry name" value="Chemotax_Me-accpt_rcpt"/>
</dbReference>
<evidence type="ECO:0000259" key="11">
    <source>
        <dbReference type="PROSITE" id="PS50111"/>
    </source>
</evidence>
<dbReference type="PROSITE" id="PS50111">
    <property type="entry name" value="CHEMOTAXIS_TRANSDUC_2"/>
    <property type="match status" value="1"/>
</dbReference>
<keyword evidence="8" id="KW-0807">Transducer</keyword>
<dbReference type="Pfam" id="PF00015">
    <property type="entry name" value="MCPsignal"/>
    <property type="match status" value="1"/>
</dbReference>
<dbReference type="SUPFAM" id="SSF103190">
    <property type="entry name" value="Sensory domain-like"/>
    <property type="match status" value="1"/>
</dbReference>
<dbReference type="GO" id="GO:0006935">
    <property type="term" value="P:chemotaxis"/>
    <property type="evidence" value="ECO:0007669"/>
    <property type="project" value="InterPro"/>
</dbReference>
<dbReference type="CDD" id="cd11386">
    <property type="entry name" value="MCP_signal"/>
    <property type="match status" value="1"/>
</dbReference>
<dbReference type="Pfam" id="PF00672">
    <property type="entry name" value="HAMP"/>
    <property type="match status" value="1"/>
</dbReference>
<evidence type="ECO:0000256" key="9">
    <source>
        <dbReference type="SAM" id="MobiDB-lite"/>
    </source>
</evidence>
<feature type="domain" description="HAMP" evidence="12">
    <location>
        <begin position="293"/>
        <end position="347"/>
    </location>
</feature>
<dbReference type="InterPro" id="IPR033479">
    <property type="entry name" value="dCache_1"/>
</dbReference>
<feature type="domain" description="Methyl-accepting transducer" evidence="11">
    <location>
        <begin position="352"/>
        <end position="581"/>
    </location>
</feature>
<dbReference type="Gene3D" id="3.30.450.20">
    <property type="entry name" value="PAS domain"/>
    <property type="match status" value="2"/>
</dbReference>
<evidence type="ECO:0000256" key="10">
    <source>
        <dbReference type="SAM" id="Phobius"/>
    </source>
</evidence>
<proteinExistence type="inferred from homology"/>
<evidence type="ECO:0000256" key="8">
    <source>
        <dbReference type="PROSITE-ProRule" id="PRU00284"/>
    </source>
</evidence>
<evidence type="ECO:0000313" key="13">
    <source>
        <dbReference type="EMBL" id="TCP20474.1"/>
    </source>
</evidence>
<dbReference type="Proteomes" id="UP000295182">
    <property type="component" value="Unassembled WGS sequence"/>
</dbReference>
<protein>
    <submittedName>
        <fullName evidence="13">Methyl-accepting chemotaxis sensory transducer with Cache sensor</fullName>
    </submittedName>
</protein>
<sequence>MFHTLRARLIGICVAITVIALFALASATFVVVRNNTLQSLDERMGQLARNHANELTEWVKDKQRITSSIQLAVGQAEPVPFLLAAKQAGAFDDAYFVYADDRAIFPHAMPPGYSGVNRPWYQFAIKVGAPALTAPYVDATTGKLTISFVEAVGPRGQHTAVVGTDMHLDTIAQKVNAIRPLSQSFAFLVDGDGNILAHAKADNALKPVSAISPQLNAALLRQLADNASSATVAVDGTNQLLYAAKVEGTPWLLAVAIDRAQATASVRNLLQVAATITALCILVTVVLVSFAVSRQLRRLAVVRDALADIASGEGDLTRRLDTHGNDELTHIAQAFNDFVGKIAGVLVRIRESSESVRQATQEIASGNQDLSSRTEQQASSLEETAAAMEQLTSTVQQNAESARQANALAHTASQVATQGGSVVQEVVQTMGAIHASSQRMADIISVIDGIAFQTNILALNAAVEAARAGEQGRGFAVVAAEVRNLAQRSAQAAKEIKGLIDDSTGQVDNGSKLVQAAGATMQEVVTRVRQVTEIVGEISAASKEQSVGIAEVGNAVNLMDQATQQNAALVEEATAAAHALQQQATQLATLVAEFKLDHHHASTPIAHAGHPRALARPR</sequence>
<keyword evidence="14" id="KW-1185">Reference proteome</keyword>
<dbReference type="PRINTS" id="PR00260">
    <property type="entry name" value="CHEMTRNSDUCR"/>
</dbReference>
<dbReference type="GO" id="GO:0007165">
    <property type="term" value="P:signal transduction"/>
    <property type="evidence" value="ECO:0007669"/>
    <property type="project" value="UniProtKB-KW"/>
</dbReference>
<comment type="caution">
    <text evidence="13">The sequence shown here is derived from an EMBL/GenBank/DDBJ whole genome shotgun (WGS) entry which is preliminary data.</text>
</comment>
<dbReference type="Pfam" id="PF02743">
    <property type="entry name" value="dCache_1"/>
    <property type="match status" value="1"/>
</dbReference>
<feature type="region of interest" description="Disordered" evidence="9">
    <location>
        <begin position="358"/>
        <end position="381"/>
    </location>
</feature>
<feature type="transmembrane region" description="Helical" evidence="10">
    <location>
        <begin position="269"/>
        <end position="293"/>
    </location>
</feature>
<evidence type="ECO:0000256" key="2">
    <source>
        <dbReference type="ARBA" id="ARBA00022475"/>
    </source>
</evidence>
<dbReference type="InterPro" id="IPR004089">
    <property type="entry name" value="MCPsignal_dom"/>
</dbReference>
<dbReference type="GO" id="GO:0004888">
    <property type="term" value="F:transmembrane signaling receptor activity"/>
    <property type="evidence" value="ECO:0007669"/>
    <property type="project" value="InterPro"/>
</dbReference>
<evidence type="ECO:0000256" key="5">
    <source>
        <dbReference type="ARBA" id="ARBA00022989"/>
    </source>
</evidence>
<reference evidence="13 14" key="1">
    <citation type="submission" date="2019-03" db="EMBL/GenBank/DDBJ databases">
        <title>Genomic Encyclopedia of Type Strains, Phase IV (KMG-IV): sequencing the most valuable type-strain genomes for metagenomic binning, comparative biology and taxonomic classification.</title>
        <authorList>
            <person name="Goeker M."/>
        </authorList>
    </citation>
    <scope>NUCLEOTIDE SEQUENCE [LARGE SCALE GENOMIC DNA]</scope>
    <source>
        <strain evidence="13 14">DSM 1837</strain>
    </source>
</reference>
<dbReference type="SUPFAM" id="SSF58104">
    <property type="entry name" value="Methyl-accepting chemotaxis protein (MCP) signaling domain"/>
    <property type="match status" value="1"/>
</dbReference>
<dbReference type="CDD" id="cd06225">
    <property type="entry name" value="HAMP"/>
    <property type="match status" value="1"/>
</dbReference>
<keyword evidence="4 10" id="KW-0812">Transmembrane</keyword>
<evidence type="ECO:0000256" key="3">
    <source>
        <dbReference type="ARBA" id="ARBA00022481"/>
    </source>
</evidence>
<dbReference type="PANTHER" id="PTHR43531:SF14">
    <property type="entry name" value="METHYL-ACCEPTING CHEMOTAXIS PROTEIN I-RELATED"/>
    <property type="match status" value="1"/>
</dbReference>
<dbReference type="Gene3D" id="1.10.287.950">
    <property type="entry name" value="Methyl-accepting chemotaxis protein"/>
    <property type="match status" value="1"/>
</dbReference>
<dbReference type="InterPro" id="IPR051310">
    <property type="entry name" value="MCP_chemotaxis"/>
</dbReference>
<dbReference type="SMART" id="SM00304">
    <property type="entry name" value="HAMP"/>
    <property type="match status" value="1"/>
</dbReference>
<dbReference type="FunFam" id="1.10.287.950:FF:000001">
    <property type="entry name" value="Methyl-accepting chemotaxis sensory transducer"/>
    <property type="match status" value="1"/>
</dbReference>
<dbReference type="SMART" id="SM00283">
    <property type="entry name" value="MA"/>
    <property type="match status" value="1"/>
</dbReference>
<keyword evidence="2" id="KW-1003">Cell membrane</keyword>
<comment type="similarity">
    <text evidence="7">Belongs to the methyl-accepting chemotaxis (MCP) protein family.</text>
</comment>
<keyword evidence="6 10" id="KW-0472">Membrane</keyword>
<dbReference type="EMBL" id="SLXH01000001">
    <property type="protein sequence ID" value="TCP20474.1"/>
    <property type="molecule type" value="Genomic_DNA"/>
</dbReference>
<organism evidence="13 14">
    <name type="scientific">Simplicispira metamorpha</name>
    <dbReference type="NCBI Taxonomy" id="80881"/>
    <lineage>
        <taxon>Bacteria</taxon>
        <taxon>Pseudomonadati</taxon>
        <taxon>Pseudomonadota</taxon>
        <taxon>Betaproteobacteria</taxon>
        <taxon>Burkholderiales</taxon>
        <taxon>Comamonadaceae</taxon>
        <taxon>Simplicispira</taxon>
    </lineage>
</organism>
<evidence type="ECO:0000256" key="6">
    <source>
        <dbReference type="ARBA" id="ARBA00023136"/>
    </source>
</evidence>
<evidence type="ECO:0000313" key="14">
    <source>
        <dbReference type="Proteomes" id="UP000295182"/>
    </source>
</evidence>
<dbReference type="InterPro" id="IPR003660">
    <property type="entry name" value="HAMP_dom"/>
</dbReference>
<dbReference type="GO" id="GO:0005886">
    <property type="term" value="C:plasma membrane"/>
    <property type="evidence" value="ECO:0007669"/>
    <property type="project" value="UniProtKB-SubCell"/>
</dbReference>
<evidence type="ECO:0000256" key="1">
    <source>
        <dbReference type="ARBA" id="ARBA00004651"/>
    </source>
</evidence>
<accession>A0A4R2NH55</accession>
<evidence type="ECO:0000259" key="12">
    <source>
        <dbReference type="PROSITE" id="PS50885"/>
    </source>
</evidence>
<gene>
    <name evidence="13" type="ORF">EV674_101123</name>
</gene>
<keyword evidence="3" id="KW-0488">Methylation</keyword>
<evidence type="ECO:0000256" key="4">
    <source>
        <dbReference type="ARBA" id="ARBA00022692"/>
    </source>
</evidence>
<dbReference type="PANTHER" id="PTHR43531">
    <property type="entry name" value="PROTEIN ICFG"/>
    <property type="match status" value="1"/>
</dbReference>
<dbReference type="OrthoDB" id="2489132at2"/>
<comment type="subcellular location">
    <subcellularLocation>
        <location evidence="1">Cell membrane</location>
        <topology evidence="1">Multi-pass membrane protein</topology>
    </subcellularLocation>
</comment>
<dbReference type="CDD" id="cd12912">
    <property type="entry name" value="PDC2_MCP_like"/>
    <property type="match status" value="1"/>
</dbReference>
<dbReference type="RefSeq" id="WP_119012425.1">
    <property type="nucleotide sequence ID" value="NZ_QXNC01000005.1"/>
</dbReference>
<dbReference type="InterPro" id="IPR029151">
    <property type="entry name" value="Sensor-like_sf"/>
</dbReference>
<dbReference type="PROSITE" id="PS50885">
    <property type="entry name" value="HAMP"/>
    <property type="match status" value="1"/>
</dbReference>